<dbReference type="PANTHER" id="PTHR24408:SF58">
    <property type="entry name" value="TRANSCRIPTION FACTOR (TFIIIA), PUTATIVE (AFU_ORTHOLOGUE AFUA_1G05150)-RELATED"/>
    <property type="match status" value="1"/>
</dbReference>
<evidence type="ECO:0000256" key="1">
    <source>
        <dbReference type="ARBA" id="ARBA00022723"/>
    </source>
</evidence>
<sequence>MVVILQGEVLLLGTMSDAICHLCGQNFLGNNRKNNLKQHLAIHSGLRPFRCHVCPQTFVRKSHLKRHLGTLHSQGAVTSGRAQQWPPHGGMRQRGARAVPSAVCVGGSSVAGDLSVPSTLSSILASTLGCDPSSAPSVPWPSTERVI</sequence>
<dbReference type="PROSITE" id="PS00028">
    <property type="entry name" value="ZINC_FINGER_C2H2_1"/>
    <property type="match status" value="1"/>
</dbReference>
<protein>
    <recommendedName>
        <fullName evidence="6">C2H2-type domain-containing protein</fullName>
    </recommendedName>
</protein>
<dbReference type="EMBL" id="JARKIK010000010">
    <property type="protein sequence ID" value="KAK8749283.1"/>
    <property type="molecule type" value="Genomic_DNA"/>
</dbReference>
<dbReference type="SMART" id="SM00355">
    <property type="entry name" value="ZnF_C2H2"/>
    <property type="match status" value="2"/>
</dbReference>
<dbReference type="GO" id="GO:0008270">
    <property type="term" value="F:zinc ion binding"/>
    <property type="evidence" value="ECO:0007669"/>
    <property type="project" value="UniProtKB-KW"/>
</dbReference>
<evidence type="ECO:0000259" key="6">
    <source>
        <dbReference type="PROSITE" id="PS50157"/>
    </source>
</evidence>
<proteinExistence type="predicted"/>
<reference evidence="7 8" key="1">
    <citation type="journal article" date="2024" name="BMC Genomics">
        <title>Genome assembly of redclaw crayfish (Cherax quadricarinatus) provides insights into its immune adaptation and hypoxia tolerance.</title>
        <authorList>
            <person name="Liu Z."/>
            <person name="Zheng J."/>
            <person name="Li H."/>
            <person name="Fang K."/>
            <person name="Wang S."/>
            <person name="He J."/>
            <person name="Zhou D."/>
            <person name="Weng S."/>
            <person name="Chi M."/>
            <person name="Gu Z."/>
            <person name="He J."/>
            <person name="Li F."/>
            <person name="Wang M."/>
        </authorList>
    </citation>
    <scope>NUCLEOTIDE SEQUENCE [LARGE SCALE GENOMIC DNA]</scope>
    <source>
        <strain evidence="7">ZL_2023a</strain>
    </source>
</reference>
<dbReference type="InterPro" id="IPR013087">
    <property type="entry name" value="Znf_C2H2_type"/>
</dbReference>
<dbReference type="Pfam" id="PF00096">
    <property type="entry name" value="zf-C2H2"/>
    <property type="match status" value="1"/>
</dbReference>
<evidence type="ECO:0000313" key="8">
    <source>
        <dbReference type="Proteomes" id="UP001445076"/>
    </source>
</evidence>
<organism evidence="7 8">
    <name type="scientific">Cherax quadricarinatus</name>
    <name type="common">Australian red claw crayfish</name>
    <dbReference type="NCBI Taxonomy" id="27406"/>
    <lineage>
        <taxon>Eukaryota</taxon>
        <taxon>Metazoa</taxon>
        <taxon>Ecdysozoa</taxon>
        <taxon>Arthropoda</taxon>
        <taxon>Crustacea</taxon>
        <taxon>Multicrustacea</taxon>
        <taxon>Malacostraca</taxon>
        <taxon>Eumalacostraca</taxon>
        <taxon>Eucarida</taxon>
        <taxon>Decapoda</taxon>
        <taxon>Pleocyemata</taxon>
        <taxon>Astacidea</taxon>
        <taxon>Parastacoidea</taxon>
        <taxon>Parastacidae</taxon>
        <taxon>Cherax</taxon>
    </lineage>
</organism>
<keyword evidence="4" id="KW-0862">Zinc</keyword>
<dbReference type="GO" id="GO:0043565">
    <property type="term" value="F:sequence-specific DNA binding"/>
    <property type="evidence" value="ECO:0007669"/>
    <property type="project" value="TreeGrafter"/>
</dbReference>
<dbReference type="FunFam" id="3.30.160.60:FF:000065">
    <property type="entry name" value="B-cell CLL/lymphoma 6, member B"/>
    <property type="match status" value="1"/>
</dbReference>
<keyword evidence="3 5" id="KW-0863">Zinc-finger</keyword>
<evidence type="ECO:0000256" key="5">
    <source>
        <dbReference type="PROSITE-ProRule" id="PRU00042"/>
    </source>
</evidence>
<keyword evidence="1" id="KW-0479">Metal-binding</keyword>
<name>A0AAW0YB82_CHEQU</name>
<keyword evidence="8" id="KW-1185">Reference proteome</keyword>
<dbReference type="Proteomes" id="UP001445076">
    <property type="component" value="Unassembled WGS sequence"/>
</dbReference>
<dbReference type="GO" id="GO:0000981">
    <property type="term" value="F:DNA-binding transcription factor activity, RNA polymerase II-specific"/>
    <property type="evidence" value="ECO:0007669"/>
    <property type="project" value="TreeGrafter"/>
</dbReference>
<evidence type="ECO:0000256" key="4">
    <source>
        <dbReference type="ARBA" id="ARBA00022833"/>
    </source>
</evidence>
<comment type="caution">
    <text evidence="7">The sequence shown here is derived from an EMBL/GenBank/DDBJ whole genome shotgun (WGS) entry which is preliminary data.</text>
</comment>
<dbReference type="SUPFAM" id="SSF57667">
    <property type="entry name" value="beta-beta-alpha zinc fingers"/>
    <property type="match status" value="1"/>
</dbReference>
<evidence type="ECO:0000256" key="2">
    <source>
        <dbReference type="ARBA" id="ARBA00022737"/>
    </source>
</evidence>
<accession>A0AAW0YB82</accession>
<gene>
    <name evidence="7" type="ORF">OTU49_015771</name>
</gene>
<dbReference type="AlphaFoldDB" id="A0AAW0YB82"/>
<dbReference type="InterPro" id="IPR036236">
    <property type="entry name" value="Znf_C2H2_sf"/>
</dbReference>
<dbReference type="PANTHER" id="PTHR24408">
    <property type="entry name" value="ZINC FINGER PROTEIN"/>
    <property type="match status" value="1"/>
</dbReference>
<dbReference type="PROSITE" id="PS50157">
    <property type="entry name" value="ZINC_FINGER_C2H2_2"/>
    <property type="match status" value="1"/>
</dbReference>
<dbReference type="GO" id="GO:0005634">
    <property type="term" value="C:nucleus"/>
    <property type="evidence" value="ECO:0007669"/>
    <property type="project" value="TreeGrafter"/>
</dbReference>
<evidence type="ECO:0000256" key="3">
    <source>
        <dbReference type="ARBA" id="ARBA00022771"/>
    </source>
</evidence>
<keyword evidence="2" id="KW-0677">Repeat</keyword>
<dbReference type="Gene3D" id="3.30.160.60">
    <property type="entry name" value="Classic Zinc Finger"/>
    <property type="match status" value="2"/>
</dbReference>
<evidence type="ECO:0000313" key="7">
    <source>
        <dbReference type="EMBL" id="KAK8749283.1"/>
    </source>
</evidence>
<feature type="domain" description="C2H2-type" evidence="6">
    <location>
        <begin position="49"/>
        <end position="73"/>
    </location>
</feature>